<protein>
    <submittedName>
        <fullName evidence="5">Winged helix-turn-helix transcriptional regulator</fullName>
    </submittedName>
</protein>
<dbReference type="InterPro" id="IPR036388">
    <property type="entry name" value="WH-like_DNA-bd_sf"/>
</dbReference>
<sequence length="151" mass="17313">MIISPEFLSKDIYLWLPWATSLPKVTGYFEVIYMEQSELSKLSCAEKLQAVGDSLYAIGGKWKLSVIIALSQGHKRFNDLRRTIPGLSGKVLAKELKELELNGFVKRKVHSEQMPVLVEYELTAYSQTLKEVVYALIGWGVNHREKIRQER</sequence>
<keyword evidence="6" id="KW-1185">Reference proteome</keyword>
<keyword evidence="3" id="KW-0804">Transcription</keyword>
<dbReference type="PROSITE" id="PS51118">
    <property type="entry name" value="HTH_HXLR"/>
    <property type="match status" value="1"/>
</dbReference>
<evidence type="ECO:0000259" key="4">
    <source>
        <dbReference type="PROSITE" id="PS51118"/>
    </source>
</evidence>
<feature type="domain" description="HTH hxlR-type" evidence="4">
    <location>
        <begin position="44"/>
        <end position="148"/>
    </location>
</feature>
<evidence type="ECO:0000313" key="5">
    <source>
        <dbReference type="EMBL" id="MFD0794528.1"/>
    </source>
</evidence>
<comment type="caution">
    <text evidence="5">The sequence shown here is derived from an EMBL/GenBank/DDBJ whole genome shotgun (WGS) entry which is preliminary data.</text>
</comment>
<gene>
    <name evidence="5" type="ORF">ACFQZX_12955</name>
</gene>
<dbReference type="InterPro" id="IPR036390">
    <property type="entry name" value="WH_DNA-bd_sf"/>
</dbReference>
<dbReference type="PANTHER" id="PTHR33204">
    <property type="entry name" value="TRANSCRIPTIONAL REGULATOR, MARR FAMILY"/>
    <property type="match status" value="1"/>
</dbReference>
<dbReference type="Proteomes" id="UP001597010">
    <property type="component" value="Unassembled WGS sequence"/>
</dbReference>
<dbReference type="Gene3D" id="1.10.10.10">
    <property type="entry name" value="Winged helix-like DNA-binding domain superfamily/Winged helix DNA-binding domain"/>
    <property type="match status" value="1"/>
</dbReference>
<dbReference type="InterPro" id="IPR002577">
    <property type="entry name" value="HTH_HxlR"/>
</dbReference>
<name>A0ABW3AUB2_9SPHI</name>
<reference evidence="6" key="1">
    <citation type="journal article" date="2019" name="Int. J. Syst. Evol. Microbiol.">
        <title>The Global Catalogue of Microorganisms (GCM) 10K type strain sequencing project: providing services to taxonomists for standard genome sequencing and annotation.</title>
        <authorList>
            <consortium name="The Broad Institute Genomics Platform"/>
            <consortium name="The Broad Institute Genome Sequencing Center for Infectious Disease"/>
            <person name="Wu L."/>
            <person name="Ma J."/>
        </authorList>
    </citation>
    <scope>NUCLEOTIDE SEQUENCE [LARGE SCALE GENOMIC DNA]</scope>
    <source>
        <strain evidence="6">CCUG 61484</strain>
    </source>
</reference>
<evidence type="ECO:0000313" key="6">
    <source>
        <dbReference type="Proteomes" id="UP001597010"/>
    </source>
</evidence>
<dbReference type="SUPFAM" id="SSF46785">
    <property type="entry name" value="Winged helix' DNA-binding domain"/>
    <property type="match status" value="1"/>
</dbReference>
<accession>A0ABW3AUB2</accession>
<dbReference type="Pfam" id="PF01638">
    <property type="entry name" value="HxlR"/>
    <property type="match status" value="1"/>
</dbReference>
<proteinExistence type="predicted"/>
<dbReference type="PANTHER" id="PTHR33204:SF29">
    <property type="entry name" value="TRANSCRIPTIONAL REGULATOR"/>
    <property type="match status" value="1"/>
</dbReference>
<dbReference type="RefSeq" id="WP_377115958.1">
    <property type="nucleotide sequence ID" value="NZ_JBHTHZ010000012.1"/>
</dbReference>
<keyword evidence="2" id="KW-0238">DNA-binding</keyword>
<organism evidence="5 6">
    <name type="scientific">Mucilaginibacter litoreus</name>
    <dbReference type="NCBI Taxonomy" id="1048221"/>
    <lineage>
        <taxon>Bacteria</taxon>
        <taxon>Pseudomonadati</taxon>
        <taxon>Bacteroidota</taxon>
        <taxon>Sphingobacteriia</taxon>
        <taxon>Sphingobacteriales</taxon>
        <taxon>Sphingobacteriaceae</taxon>
        <taxon>Mucilaginibacter</taxon>
    </lineage>
</organism>
<evidence type="ECO:0000256" key="3">
    <source>
        <dbReference type="ARBA" id="ARBA00023163"/>
    </source>
</evidence>
<evidence type="ECO:0000256" key="2">
    <source>
        <dbReference type="ARBA" id="ARBA00023125"/>
    </source>
</evidence>
<dbReference type="EMBL" id="JBHTHZ010000012">
    <property type="protein sequence ID" value="MFD0794528.1"/>
    <property type="molecule type" value="Genomic_DNA"/>
</dbReference>
<evidence type="ECO:0000256" key="1">
    <source>
        <dbReference type="ARBA" id="ARBA00023015"/>
    </source>
</evidence>
<keyword evidence="1" id="KW-0805">Transcription regulation</keyword>